<evidence type="ECO:0000256" key="1">
    <source>
        <dbReference type="ARBA" id="ARBA00009762"/>
    </source>
</evidence>
<evidence type="ECO:0000256" key="8">
    <source>
        <dbReference type="ARBA" id="ARBA00023163"/>
    </source>
</evidence>
<proteinExistence type="inferred from homology"/>
<dbReference type="EC" id="2.7.7.-" evidence="9"/>
<keyword evidence="12" id="KW-1185">Reference proteome</keyword>
<keyword evidence="7" id="KW-0479">Metal-binding</keyword>
<feature type="region of interest" description="Disordered" evidence="10">
    <location>
        <begin position="1"/>
        <end position="73"/>
    </location>
</feature>
<evidence type="ECO:0000256" key="3">
    <source>
        <dbReference type="ARBA" id="ARBA00022515"/>
    </source>
</evidence>
<dbReference type="Pfam" id="PF01896">
    <property type="entry name" value="DNA_primase_S"/>
    <property type="match status" value="1"/>
</dbReference>
<sequence length="599" mass="67265">MPHAVSDPPSPAQEDAAMADASSPNTVEAESTPTTSNANIETNAETSNEEAVPVKVEQASSPPWVAEDDDDDEMAEEATALAAAPAVTIKTEDGSVKDVLAATAAVKTEEAPASGSIAVKTEETEKAAIITDTVPVNLEDMFDDMDDDDEFSGKPAQETLTTTSDLLSLKASDPEVMRSFYQRLFPWRYLFQWLNHSPTPTNDFAHREFAFTLQNDAYLRYQSFPTSDLLRKDVLRLMPSRFEIGPVYTTNPAERKTLSNASAFKALAKELCFDIDLTDYDDIRTCCDKTTICMRCWQFITMAVRVVDAALRDDFGFQHIIWIYSGRRGAHAWVCDKRARSLDDQKRRAIVGYLEVLRGGSQGGKRVNVRRPLHPHISRSLNVLRTHFQEDVLRDQDPWDTPERAEKLLNLITDRNLADALRRKWDSSPGRSSTAKWADIDAVAKTGSVKGLDLKHLLENKQDIVLEYTYPRLDVNVSKKLNHLLKSPFVVHPGTGRVCVPIDVNRLEEFDPLGVPTVQELLQEIDSYSQNSGANGSDDEPSQNKNGAGGDEKKLQDWEKTSLRRYIEQFRSFVLNLMKDEKDVIRVKRERDEATSMEF</sequence>
<dbReference type="InterPro" id="IPR002755">
    <property type="entry name" value="DNA_primase_S"/>
</dbReference>
<comment type="similarity">
    <text evidence="1 9">Belongs to the eukaryotic-type primase small subunit family.</text>
</comment>
<evidence type="ECO:0000256" key="2">
    <source>
        <dbReference type="ARBA" id="ARBA00022478"/>
    </source>
</evidence>
<dbReference type="Proteomes" id="UP001583186">
    <property type="component" value="Unassembled WGS sequence"/>
</dbReference>
<dbReference type="NCBIfam" id="TIGR00335">
    <property type="entry name" value="primase_sml"/>
    <property type="match status" value="1"/>
</dbReference>
<evidence type="ECO:0000256" key="5">
    <source>
        <dbReference type="ARBA" id="ARBA00022695"/>
    </source>
</evidence>
<keyword evidence="8" id="KW-0804">Transcription</keyword>
<feature type="region of interest" description="Disordered" evidence="10">
    <location>
        <begin position="529"/>
        <end position="555"/>
    </location>
</feature>
<dbReference type="PANTHER" id="PTHR10536">
    <property type="entry name" value="DNA PRIMASE SMALL SUBUNIT"/>
    <property type="match status" value="1"/>
</dbReference>
<dbReference type="Gene3D" id="3.90.920.10">
    <property type="entry name" value="DNA primase, PRIM domain"/>
    <property type="match status" value="1"/>
</dbReference>
<evidence type="ECO:0000313" key="12">
    <source>
        <dbReference type="Proteomes" id="UP001583186"/>
    </source>
</evidence>
<reference evidence="11 12" key="1">
    <citation type="journal article" date="2024" name="IMA Fungus">
        <title>IMA Genome - F19 : A genome assembly and annotation guide to empower mycologists, including annotated draft genome sequences of Ceratocystis pirilliformis, Diaporthe australafricana, Fusarium ophioides, Paecilomyces lecythidis, and Sporothrix stenoceras.</title>
        <authorList>
            <person name="Aylward J."/>
            <person name="Wilson A.M."/>
            <person name="Visagie C.M."/>
            <person name="Spraker J."/>
            <person name="Barnes I."/>
            <person name="Buitendag C."/>
            <person name="Ceriani C."/>
            <person name="Del Mar Angel L."/>
            <person name="du Plessis D."/>
            <person name="Fuchs T."/>
            <person name="Gasser K."/>
            <person name="Kramer D."/>
            <person name="Li W."/>
            <person name="Munsamy K."/>
            <person name="Piso A."/>
            <person name="Price J.L."/>
            <person name="Sonnekus B."/>
            <person name="Thomas C."/>
            <person name="van der Nest A."/>
            <person name="van Dijk A."/>
            <person name="van Heerden A."/>
            <person name="van Vuuren N."/>
            <person name="Yilmaz N."/>
            <person name="Duong T.A."/>
            <person name="van der Merwe N.A."/>
            <person name="Wingfield M.J."/>
            <person name="Wingfield B.D."/>
        </authorList>
    </citation>
    <scope>NUCLEOTIDE SEQUENCE [LARGE SCALE GENOMIC DNA]</scope>
    <source>
        <strain evidence="11 12">CMW 5346</strain>
    </source>
</reference>
<accession>A0ABR3ZGG2</accession>
<name>A0ABR3ZGG2_9PEZI</name>
<keyword evidence="2 9" id="KW-0240">DNA-directed RNA polymerase</keyword>
<dbReference type="CDD" id="cd04860">
    <property type="entry name" value="AE_Prim_S"/>
    <property type="match status" value="1"/>
</dbReference>
<evidence type="ECO:0000256" key="7">
    <source>
        <dbReference type="ARBA" id="ARBA00022723"/>
    </source>
</evidence>
<keyword evidence="6 9" id="KW-0235">DNA replication</keyword>
<feature type="compositionally biased region" description="Polar residues" evidence="10">
    <location>
        <begin position="22"/>
        <end position="46"/>
    </location>
</feature>
<keyword evidence="4 9" id="KW-0808">Transferase</keyword>
<organism evidence="11 12">
    <name type="scientific">Sporothrix stenoceras</name>
    <dbReference type="NCBI Taxonomy" id="5173"/>
    <lineage>
        <taxon>Eukaryota</taxon>
        <taxon>Fungi</taxon>
        <taxon>Dikarya</taxon>
        <taxon>Ascomycota</taxon>
        <taxon>Pezizomycotina</taxon>
        <taxon>Sordariomycetes</taxon>
        <taxon>Sordariomycetidae</taxon>
        <taxon>Ophiostomatales</taxon>
        <taxon>Ophiostomataceae</taxon>
        <taxon>Sporothrix</taxon>
    </lineage>
</organism>
<keyword evidence="5" id="KW-0548">Nucleotidyltransferase</keyword>
<dbReference type="SUPFAM" id="SSF56747">
    <property type="entry name" value="Prim-pol domain"/>
    <property type="match status" value="1"/>
</dbReference>
<protein>
    <recommendedName>
        <fullName evidence="9">DNA primase</fullName>
        <ecNumber evidence="9">2.7.7.-</ecNumber>
    </recommendedName>
</protein>
<dbReference type="InterPro" id="IPR014052">
    <property type="entry name" value="DNA_primase_ssu_euk/arc"/>
</dbReference>
<evidence type="ECO:0000256" key="4">
    <source>
        <dbReference type="ARBA" id="ARBA00022679"/>
    </source>
</evidence>
<comment type="caution">
    <text evidence="11">The sequence shown here is derived from an EMBL/GenBank/DDBJ whole genome shotgun (WGS) entry which is preliminary data.</text>
</comment>
<dbReference type="EMBL" id="JAWCUI010000013">
    <property type="protein sequence ID" value="KAL1899145.1"/>
    <property type="molecule type" value="Genomic_DNA"/>
</dbReference>
<evidence type="ECO:0000256" key="9">
    <source>
        <dbReference type="RuleBase" id="RU003514"/>
    </source>
</evidence>
<keyword evidence="3 9" id="KW-0639">Primosome</keyword>
<evidence type="ECO:0000313" key="11">
    <source>
        <dbReference type="EMBL" id="KAL1899145.1"/>
    </source>
</evidence>
<gene>
    <name evidence="11" type="primary">PRI1</name>
    <name evidence="11" type="ORF">Sste5346_003067</name>
</gene>
<evidence type="ECO:0000256" key="10">
    <source>
        <dbReference type="SAM" id="MobiDB-lite"/>
    </source>
</evidence>
<evidence type="ECO:0000256" key="6">
    <source>
        <dbReference type="ARBA" id="ARBA00022705"/>
    </source>
</evidence>